<dbReference type="Proteomes" id="UP000007383">
    <property type="component" value="Chromosome"/>
</dbReference>
<evidence type="ECO:0000256" key="1">
    <source>
        <dbReference type="SAM" id="MobiDB-lite"/>
    </source>
</evidence>
<dbReference type="STRING" id="889378.Spiaf_0680"/>
<sequence>MLCALVIVYGGCNLFSDNSDDGPRSPRRHTGTVTHARGGEPVAGVQVRIYREQQDTEPLAVEVSNRNGIFRFPEEFDGSYFISAVHSGYAASTLQGVIEEGRYDPVPVVLQKPLSQDWPIQAPELSFTDIEDFAVIDGDVDFSYGVNFAGSLYPRFRYAGLGYDVSDWNRISSNTDDVVFDAATLPTGRQVVQVVVYDSNNNRSARIIPITIAERPHQSVPKLSAEDIDALLFRVSGENLRLFDHGDEYTVMLWEAIIAPPDGTLADAVILSVGRSSNGPFRYVGESRSMGADEVFWDTTFTGYTPGDTLYLRFQYIYQGVTGAGYIQAVPLPAAYSLRLASPADNAVIAGDAIQFTWDVGEIAGGYPDNISQEILIYTYTGELVFRMAVPGSQTALSIPVHVLPVDTLLRWDISSWVTGTYSDSRPKPGFGANNGPRYFTVSGGE</sequence>
<reference evidence="3" key="1">
    <citation type="journal article" date="2013" name="Stand. Genomic Sci.">
        <title>Complete genome sequence of the halophilic bacterium Spirochaeta africana type strain (Z-7692(T)) from the alkaline Lake Magadi in the East African Rift.</title>
        <authorList>
            <person name="Liolos K."/>
            <person name="Abt B."/>
            <person name="Scheuner C."/>
            <person name="Teshima H."/>
            <person name="Held B."/>
            <person name="Lapidus A."/>
            <person name="Nolan M."/>
            <person name="Lucas S."/>
            <person name="Deshpande S."/>
            <person name="Cheng J.F."/>
            <person name="Tapia R."/>
            <person name="Goodwin L.A."/>
            <person name="Pitluck S."/>
            <person name="Pagani I."/>
            <person name="Ivanova N."/>
            <person name="Mavromatis K."/>
            <person name="Mikhailova N."/>
            <person name="Huntemann M."/>
            <person name="Pati A."/>
            <person name="Chen A."/>
            <person name="Palaniappan K."/>
            <person name="Land M."/>
            <person name="Rohde M."/>
            <person name="Tindall B.J."/>
            <person name="Detter J.C."/>
            <person name="Goker M."/>
            <person name="Bristow J."/>
            <person name="Eisen J.A."/>
            <person name="Markowitz V."/>
            <person name="Hugenholtz P."/>
            <person name="Woyke T."/>
            <person name="Klenk H.P."/>
            <person name="Kyrpides N.C."/>
        </authorList>
    </citation>
    <scope>NUCLEOTIDE SEQUENCE</scope>
    <source>
        <strain evidence="3">ATCC 700263 / DSM 8902 / Z-7692</strain>
    </source>
</reference>
<dbReference type="AlphaFoldDB" id="H9UGY7"/>
<proteinExistence type="predicted"/>
<evidence type="ECO:0000313" key="3">
    <source>
        <dbReference type="Proteomes" id="UP000007383"/>
    </source>
</evidence>
<evidence type="ECO:0000313" key="2">
    <source>
        <dbReference type="EMBL" id="AFG36780.1"/>
    </source>
</evidence>
<dbReference type="Pfam" id="PF13620">
    <property type="entry name" value="CarboxypepD_reg"/>
    <property type="match status" value="1"/>
</dbReference>
<protein>
    <recommendedName>
        <fullName evidence="4">Carboxypeptidase regulatory-like domain-containing protein</fullName>
    </recommendedName>
</protein>
<dbReference type="HOGENOM" id="CLU_613801_0_0_12"/>
<gene>
    <name evidence="2" type="ordered locus">Spiaf_0680</name>
</gene>
<dbReference type="EMBL" id="CP003282">
    <property type="protein sequence ID" value="AFG36780.1"/>
    <property type="molecule type" value="Genomic_DNA"/>
</dbReference>
<dbReference type="KEGG" id="sfc:Spiaf_0680"/>
<dbReference type="SUPFAM" id="SSF49478">
    <property type="entry name" value="Cna protein B-type domain"/>
    <property type="match status" value="1"/>
</dbReference>
<dbReference type="PATRIC" id="fig|889378.3.peg.689"/>
<name>H9UGY7_SPIAZ</name>
<keyword evidence="3" id="KW-1185">Reference proteome</keyword>
<feature type="region of interest" description="Disordered" evidence="1">
    <location>
        <begin position="18"/>
        <end position="37"/>
    </location>
</feature>
<dbReference type="Gene3D" id="2.60.40.1120">
    <property type="entry name" value="Carboxypeptidase-like, regulatory domain"/>
    <property type="match status" value="1"/>
</dbReference>
<accession>H9UGY7</accession>
<organism evidence="2 3">
    <name type="scientific">Spirochaeta africana (strain ATCC 700263 / DSM 8902 / Z-7692)</name>
    <dbReference type="NCBI Taxonomy" id="889378"/>
    <lineage>
        <taxon>Bacteria</taxon>
        <taxon>Pseudomonadati</taxon>
        <taxon>Spirochaetota</taxon>
        <taxon>Spirochaetia</taxon>
        <taxon>Spirochaetales</taxon>
        <taxon>Spirochaetaceae</taxon>
        <taxon>Spirochaeta</taxon>
    </lineage>
</organism>
<evidence type="ECO:0008006" key="4">
    <source>
        <dbReference type="Google" id="ProtNLM"/>
    </source>
</evidence>